<evidence type="ECO:0000313" key="3">
    <source>
        <dbReference type="WBParaSite" id="SVE_1565600.1"/>
    </source>
</evidence>
<feature type="domain" description="Retroviral polymerase SH3-like" evidence="1">
    <location>
        <begin position="12"/>
        <end position="59"/>
    </location>
</feature>
<dbReference type="Pfam" id="PF25597">
    <property type="entry name" value="SH3_retrovirus"/>
    <property type="match status" value="1"/>
</dbReference>
<dbReference type="InterPro" id="IPR057670">
    <property type="entry name" value="SH3_retrovirus"/>
</dbReference>
<name>A0A0K0FTJ5_STRVS</name>
<reference evidence="3" key="2">
    <citation type="submission" date="2015-08" db="UniProtKB">
        <authorList>
            <consortium name="WormBaseParasite"/>
        </authorList>
    </citation>
    <scope>IDENTIFICATION</scope>
</reference>
<reference evidence="2" key="1">
    <citation type="submission" date="2014-07" db="EMBL/GenBank/DDBJ databases">
        <authorList>
            <person name="Martin A.A"/>
            <person name="De Silva N."/>
        </authorList>
    </citation>
    <scope>NUCLEOTIDE SEQUENCE</scope>
</reference>
<protein>
    <submittedName>
        <fullName evidence="3">HTH lysR-type domain-containing protein</fullName>
    </submittedName>
</protein>
<evidence type="ECO:0000259" key="1">
    <source>
        <dbReference type="Pfam" id="PF25597"/>
    </source>
</evidence>
<accession>A0A0K0FTJ5</accession>
<proteinExistence type="predicted"/>
<sequence>MVFVKILNNDVTLLDKSQVGIFVGFSKSSVSYRIALLLQCEIIESCYVTFFEDKNFLDAKKHALKFRRSKCEEDFFDNMKFFNDKLQPVSEILSPHVVTDVLKETVANSNEIKNDNNTSRVTEKRRQLYDYTRYVRERSSDG</sequence>
<dbReference type="AlphaFoldDB" id="A0A0K0FTJ5"/>
<organism evidence="2 3">
    <name type="scientific">Strongyloides venezuelensis</name>
    <name type="common">Threadworm</name>
    <dbReference type="NCBI Taxonomy" id="75913"/>
    <lineage>
        <taxon>Eukaryota</taxon>
        <taxon>Metazoa</taxon>
        <taxon>Ecdysozoa</taxon>
        <taxon>Nematoda</taxon>
        <taxon>Chromadorea</taxon>
        <taxon>Rhabditida</taxon>
        <taxon>Tylenchina</taxon>
        <taxon>Panagrolaimomorpha</taxon>
        <taxon>Strongyloidoidea</taxon>
        <taxon>Strongyloididae</taxon>
        <taxon>Strongyloides</taxon>
    </lineage>
</organism>
<dbReference type="WBParaSite" id="SVE_1565600.1">
    <property type="protein sequence ID" value="SVE_1565600.1"/>
    <property type="gene ID" value="SVE_1565600"/>
</dbReference>
<evidence type="ECO:0000313" key="2">
    <source>
        <dbReference type="Proteomes" id="UP000035680"/>
    </source>
</evidence>
<dbReference type="Proteomes" id="UP000035680">
    <property type="component" value="Unassembled WGS sequence"/>
</dbReference>
<keyword evidence="2" id="KW-1185">Reference proteome</keyword>